<dbReference type="Pfam" id="PF08615">
    <property type="entry name" value="RNase_H2_suC"/>
    <property type="match status" value="1"/>
</dbReference>
<proteinExistence type="predicted"/>
<dbReference type="PANTHER" id="PTHR47204:SF1">
    <property type="entry name" value="RIBONUCLEASE H2 SUBUNIT C"/>
    <property type="match status" value="1"/>
</dbReference>
<feature type="compositionally biased region" description="Polar residues" evidence="1">
    <location>
        <begin position="77"/>
        <end position="122"/>
    </location>
</feature>
<dbReference type="AlphaFoldDB" id="A0A2A9NFE3"/>
<feature type="compositionally biased region" description="Basic residues" evidence="1">
    <location>
        <begin position="174"/>
        <end position="183"/>
    </location>
</feature>
<accession>A0A2A9NFE3</accession>
<feature type="region of interest" description="Disordered" evidence="1">
    <location>
        <begin position="152"/>
        <end position="183"/>
    </location>
</feature>
<dbReference type="OrthoDB" id="6222486at2759"/>
<name>A0A2A9NFE3_9AGAR</name>
<sequence>MPPTRLVISPITNELPTCQPNLMPFRINYSGPAPISKYMRVQQAKDTVGAPAPDPAPTDDSDPHQSQQSQTDESQERTLINESQTTAVSTDTENDAFNMSQDDDTQPGSSTSQSQINGNTGDASKRFISTFRGRTIHGLDFDLPEGYTGLVLRAEGSGPTHQASTKNRSEPPLRKRPGRTTRSFKKAAAVEIEDGDEANNDEDVTIPGVMDDDDDEDEFLKRVLIPTAQFSHIRLWAPDIPVNENSDEYTRSLTEWIRLSHHVSIILLKFQSVY</sequence>
<evidence type="ECO:0000313" key="3">
    <source>
        <dbReference type="Proteomes" id="UP000242287"/>
    </source>
</evidence>
<dbReference type="Gene3D" id="2.40.128.680">
    <property type="match status" value="1"/>
</dbReference>
<dbReference type="PANTHER" id="PTHR47204">
    <property type="entry name" value="OS02G0168900 PROTEIN"/>
    <property type="match status" value="1"/>
</dbReference>
<dbReference type="Proteomes" id="UP000242287">
    <property type="component" value="Unassembled WGS sequence"/>
</dbReference>
<feature type="region of interest" description="Disordered" evidence="1">
    <location>
        <begin position="42"/>
        <end position="123"/>
    </location>
</feature>
<dbReference type="GO" id="GO:0006401">
    <property type="term" value="P:RNA catabolic process"/>
    <property type="evidence" value="ECO:0007669"/>
    <property type="project" value="InterPro"/>
</dbReference>
<reference evidence="2 3" key="1">
    <citation type="submission" date="2014-02" db="EMBL/GenBank/DDBJ databases">
        <title>Transposable element dynamics among asymbiotic and ectomycorrhizal Amanita fungi.</title>
        <authorList>
            <consortium name="DOE Joint Genome Institute"/>
            <person name="Hess J."/>
            <person name="Skrede I."/>
            <person name="Wolfe B."/>
            <person name="LaButti K."/>
            <person name="Ohm R.A."/>
            <person name="Grigoriev I.V."/>
            <person name="Pringle A."/>
        </authorList>
    </citation>
    <scope>NUCLEOTIDE SEQUENCE [LARGE SCALE GENOMIC DNA]</scope>
    <source>
        <strain evidence="2 3">SKay4041</strain>
    </source>
</reference>
<protein>
    <submittedName>
        <fullName evidence="2">Uncharacterized protein</fullName>
    </submittedName>
</protein>
<keyword evidence="3" id="KW-1185">Reference proteome</keyword>
<evidence type="ECO:0000313" key="2">
    <source>
        <dbReference type="EMBL" id="PFH49329.1"/>
    </source>
</evidence>
<evidence type="ECO:0000256" key="1">
    <source>
        <dbReference type="SAM" id="MobiDB-lite"/>
    </source>
</evidence>
<dbReference type="STRING" id="703135.A0A2A9NFE3"/>
<dbReference type="InterPro" id="IPR013924">
    <property type="entry name" value="RNase_H2_suC"/>
</dbReference>
<organism evidence="2 3">
    <name type="scientific">Amanita thiersii Skay4041</name>
    <dbReference type="NCBI Taxonomy" id="703135"/>
    <lineage>
        <taxon>Eukaryota</taxon>
        <taxon>Fungi</taxon>
        <taxon>Dikarya</taxon>
        <taxon>Basidiomycota</taxon>
        <taxon>Agaricomycotina</taxon>
        <taxon>Agaricomycetes</taxon>
        <taxon>Agaricomycetidae</taxon>
        <taxon>Agaricales</taxon>
        <taxon>Pluteineae</taxon>
        <taxon>Amanitaceae</taxon>
        <taxon>Amanita</taxon>
    </lineage>
</organism>
<dbReference type="EMBL" id="KZ302032">
    <property type="protein sequence ID" value="PFH49329.1"/>
    <property type="molecule type" value="Genomic_DNA"/>
</dbReference>
<dbReference type="GO" id="GO:0032299">
    <property type="term" value="C:ribonuclease H2 complex"/>
    <property type="evidence" value="ECO:0007669"/>
    <property type="project" value="InterPro"/>
</dbReference>
<gene>
    <name evidence="2" type="ORF">AMATHDRAFT_147880</name>
</gene>